<feature type="transmembrane region" description="Helical" evidence="6">
    <location>
        <begin position="141"/>
        <end position="160"/>
    </location>
</feature>
<evidence type="ECO:0000256" key="5">
    <source>
        <dbReference type="ARBA" id="ARBA00023136"/>
    </source>
</evidence>
<feature type="transmembrane region" description="Helical" evidence="6">
    <location>
        <begin position="82"/>
        <end position="106"/>
    </location>
</feature>
<gene>
    <name evidence="7" type="ORF">EA71_00852</name>
</gene>
<evidence type="ECO:0000313" key="8">
    <source>
        <dbReference type="Proteomes" id="UP000252797"/>
    </source>
</evidence>
<feature type="transmembrane region" description="Helical" evidence="6">
    <location>
        <begin position="378"/>
        <end position="401"/>
    </location>
</feature>
<dbReference type="AlphaFoldDB" id="A0A367CBT0"/>
<feature type="transmembrane region" description="Helical" evidence="6">
    <location>
        <begin position="248"/>
        <end position="265"/>
    </location>
</feature>
<evidence type="ECO:0000256" key="4">
    <source>
        <dbReference type="ARBA" id="ARBA00022989"/>
    </source>
</evidence>
<feature type="transmembrane region" description="Helical" evidence="6">
    <location>
        <begin position="413"/>
        <end position="432"/>
    </location>
</feature>
<keyword evidence="2" id="KW-1003">Cell membrane</keyword>
<dbReference type="Proteomes" id="UP000252797">
    <property type="component" value="Unassembled WGS sequence"/>
</dbReference>
<dbReference type="InterPro" id="IPR050833">
    <property type="entry name" value="Poly_Biosynth_Transport"/>
</dbReference>
<feature type="transmembrane region" description="Helical" evidence="6">
    <location>
        <begin position="444"/>
        <end position="462"/>
    </location>
</feature>
<dbReference type="InterPro" id="IPR002797">
    <property type="entry name" value="Polysacc_synth"/>
</dbReference>
<keyword evidence="5 6" id="KW-0472">Membrane</keyword>
<feature type="transmembrane region" description="Helical" evidence="6">
    <location>
        <begin position="41"/>
        <end position="62"/>
    </location>
</feature>
<feature type="transmembrane region" description="Helical" evidence="6">
    <location>
        <begin position="286"/>
        <end position="304"/>
    </location>
</feature>
<comment type="subcellular location">
    <subcellularLocation>
        <location evidence="1">Cell membrane</location>
        <topology evidence="1">Multi-pass membrane protein</topology>
    </subcellularLocation>
</comment>
<feature type="transmembrane region" description="Helical" evidence="6">
    <location>
        <begin position="353"/>
        <end position="372"/>
    </location>
</feature>
<evidence type="ECO:0000256" key="2">
    <source>
        <dbReference type="ARBA" id="ARBA00022475"/>
    </source>
</evidence>
<comment type="caution">
    <text evidence="7">The sequence shown here is derived from an EMBL/GenBank/DDBJ whole genome shotgun (WGS) entry which is preliminary data.</text>
</comment>
<reference evidence="7 8" key="1">
    <citation type="submission" date="2015-06" db="EMBL/GenBank/DDBJ databases">
        <title>The Genome Sequence of Enterococcus durans 4EA1.</title>
        <authorList>
            <consortium name="The Broad Institute Genomics Platform"/>
            <consortium name="The Broad Institute Genome Sequencing Center for Infectious Disease"/>
            <person name="Earl A.M."/>
            <person name="Van Tyne D."/>
            <person name="Lebreton F."/>
            <person name="Saavedra J.T."/>
            <person name="Gilmore M.S."/>
            <person name="Manson Mcguire A."/>
            <person name="Clock S."/>
            <person name="Crupain M."/>
            <person name="Rangan U."/>
            <person name="Young S."/>
            <person name="Abouelleil A."/>
            <person name="Cao P."/>
            <person name="Chapman S.B."/>
            <person name="Griggs A."/>
            <person name="Priest M."/>
            <person name="Shea T."/>
            <person name="Wortman J."/>
            <person name="Nusbaum C."/>
            <person name="Birren B."/>
        </authorList>
    </citation>
    <scope>NUCLEOTIDE SEQUENCE [LARGE SCALE GENOMIC DNA]</scope>
    <source>
        <strain evidence="7 8">4EA1</strain>
    </source>
</reference>
<evidence type="ECO:0000256" key="6">
    <source>
        <dbReference type="SAM" id="Phobius"/>
    </source>
</evidence>
<dbReference type="RefSeq" id="WP_113845399.1">
    <property type="nucleotide sequence ID" value="NZ_CAXUDG010000028.1"/>
</dbReference>
<feature type="transmembrane region" description="Helical" evidence="6">
    <location>
        <begin position="12"/>
        <end position="29"/>
    </location>
</feature>
<keyword evidence="3 6" id="KW-0812">Transmembrane</keyword>
<dbReference type="GO" id="GO:0005886">
    <property type="term" value="C:plasma membrane"/>
    <property type="evidence" value="ECO:0007669"/>
    <property type="project" value="UniProtKB-SubCell"/>
</dbReference>
<protein>
    <submittedName>
        <fullName evidence="7">Uncharacterized protein</fullName>
    </submittedName>
</protein>
<dbReference type="Pfam" id="PF01943">
    <property type="entry name" value="Polysacc_synt"/>
    <property type="match status" value="1"/>
</dbReference>
<evidence type="ECO:0000256" key="1">
    <source>
        <dbReference type="ARBA" id="ARBA00004651"/>
    </source>
</evidence>
<organism evidence="7 8">
    <name type="scientific">Enterococcus durans</name>
    <dbReference type="NCBI Taxonomy" id="53345"/>
    <lineage>
        <taxon>Bacteria</taxon>
        <taxon>Bacillati</taxon>
        <taxon>Bacillota</taxon>
        <taxon>Bacilli</taxon>
        <taxon>Lactobacillales</taxon>
        <taxon>Enterococcaceae</taxon>
        <taxon>Enterococcus</taxon>
    </lineage>
</organism>
<sequence length="477" mass="55067">MRKTIKDIFYNAIYQVFLIVLPLITIPILSRRIGSDGLGIYGYVFSIAQFLMTVIAVGMNPFRIRNIAKSRESKKALSIQFWNIYFIQFLLGLVISIIYVFYILWFDIQYKNLYLIQLLFIIGLTLDISWFFQGIEEFSKVVIRNTLIKIISVFLIIVFVTTKEDLWMYVFITSITNLLGSLVFWINIRQKVFKPSIDSSILKQLWKPAFIILIPQLFMQVYTTLDKTVVGYFVDPTELSYYDQSQKIARIILAVLSSVTIVMLPKVSKAQVDGKKDLIIEYTKKTFDYTFIIALCLFSIVFVNTKEFIPWFFGKNFTPMTINMLLSCFLIIFSPIGGVFANQFTIAIEKDKAYAYPMLIGAIVSVIGNILLVPSYGVVGASIVLVVVEFLVLFFRVFFIRKEIKISYFIDKNIVIFLFISVVLTSVGYFLFPQLVTSSFINMAIKSIVIFIAYLPCIYFLFPGIKHEIRKFIPHSK</sequence>
<feature type="transmembrane region" description="Helical" evidence="6">
    <location>
        <begin position="324"/>
        <end position="341"/>
    </location>
</feature>
<name>A0A367CBT0_9ENTE</name>
<accession>A0A367CBT0</accession>
<dbReference type="EMBL" id="LEPB01000004">
    <property type="protein sequence ID" value="RCA10121.1"/>
    <property type="molecule type" value="Genomic_DNA"/>
</dbReference>
<keyword evidence="4 6" id="KW-1133">Transmembrane helix</keyword>
<proteinExistence type="predicted"/>
<dbReference type="PANTHER" id="PTHR30250:SF11">
    <property type="entry name" value="O-ANTIGEN TRANSPORTER-RELATED"/>
    <property type="match status" value="1"/>
</dbReference>
<feature type="transmembrane region" description="Helical" evidence="6">
    <location>
        <begin position="209"/>
        <end position="225"/>
    </location>
</feature>
<evidence type="ECO:0000256" key="3">
    <source>
        <dbReference type="ARBA" id="ARBA00022692"/>
    </source>
</evidence>
<feature type="transmembrane region" description="Helical" evidence="6">
    <location>
        <begin position="166"/>
        <end position="188"/>
    </location>
</feature>
<evidence type="ECO:0000313" key="7">
    <source>
        <dbReference type="EMBL" id="RCA10121.1"/>
    </source>
</evidence>
<feature type="transmembrane region" description="Helical" evidence="6">
    <location>
        <begin position="112"/>
        <end position="132"/>
    </location>
</feature>
<dbReference type="PANTHER" id="PTHR30250">
    <property type="entry name" value="PST FAMILY PREDICTED COLANIC ACID TRANSPORTER"/>
    <property type="match status" value="1"/>
</dbReference>